<dbReference type="Pfam" id="PF01740">
    <property type="entry name" value="STAS"/>
    <property type="match status" value="1"/>
</dbReference>
<evidence type="ECO:0000256" key="4">
    <source>
        <dbReference type="ARBA" id="ARBA00022553"/>
    </source>
</evidence>
<reference evidence="8 9" key="1">
    <citation type="submission" date="2016-10" db="EMBL/GenBank/DDBJ databases">
        <title>Complete Genome Sequence of Peptococcaceae strain DCMF.</title>
        <authorList>
            <person name="Edwards R.J."/>
            <person name="Holland S.I."/>
            <person name="Deshpande N.P."/>
            <person name="Wong Y.K."/>
            <person name="Ertan H."/>
            <person name="Manefield M."/>
            <person name="Russell T.L."/>
            <person name="Lee M.J."/>
        </authorList>
    </citation>
    <scope>NUCLEOTIDE SEQUENCE [LARGE SCALE GENOMIC DNA]</scope>
    <source>
        <strain evidence="8 9">DCMF</strain>
    </source>
</reference>
<keyword evidence="9" id="KW-1185">Reference proteome</keyword>
<dbReference type="GO" id="GO:0045152">
    <property type="term" value="F:antisigma factor binding"/>
    <property type="evidence" value="ECO:0007669"/>
    <property type="project" value="InterPro"/>
</dbReference>
<dbReference type="InterPro" id="IPR036513">
    <property type="entry name" value="STAS_dom_sf"/>
</dbReference>
<dbReference type="PANTHER" id="PTHR33495">
    <property type="entry name" value="ANTI-SIGMA FACTOR ANTAGONIST TM_1081-RELATED-RELATED"/>
    <property type="match status" value="1"/>
</dbReference>
<name>A0A3G1L0N2_FORW1</name>
<dbReference type="Proteomes" id="UP000323521">
    <property type="component" value="Chromosome"/>
</dbReference>
<dbReference type="PANTHER" id="PTHR33495:SF2">
    <property type="entry name" value="ANTI-SIGMA FACTOR ANTAGONIST TM_1081-RELATED"/>
    <property type="match status" value="1"/>
</dbReference>
<dbReference type="InterPro" id="IPR003658">
    <property type="entry name" value="Anti-sigma_ant"/>
</dbReference>
<protein>
    <recommendedName>
        <fullName evidence="3 6">Anti-sigma F factor antagonist</fullName>
    </recommendedName>
    <alternativeName>
        <fullName evidence="6">Stage II sporulation protein</fullName>
    </alternativeName>
</protein>
<dbReference type="EMBL" id="CP017634">
    <property type="protein sequence ID" value="ATW28346.1"/>
    <property type="molecule type" value="Genomic_DNA"/>
</dbReference>
<sequence length="110" mass="12311">MHFDVEKDKLYVKITGELDLSVAENFRSELDCMLNNKQARHLILDFTDVTFIDSSGLGVILGRYKRLAEIGGTVQICGVNGQIAKILELSGLSRIMEIRHQTDIQSTPSM</sequence>
<dbReference type="GO" id="GO:0030435">
    <property type="term" value="P:sporulation resulting in formation of a cellular spore"/>
    <property type="evidence" value="ECO:0007669"/>
    <property type="project" value="UniProtKB-KW"/>
</dbReference>
<dbReference type="PROSITE" id="PS50801">
    <property type="entry name" value="STAS"/>
    <property type="match status" value="1"/>
</dbReference>
<dbReference type="InterPro" id="IPR002645">
    <property type="entry name" value="STAS_dom"/>
</dbReference>
<accession>A0A3G1L0N2</accession>
<evidence type="ECO:0000259" key="7">
    <source>
        <dbReference type="PROSITE" id="PS50801"/>
    </source>
</evidence>
<keyword evidence="5" id="KW-0749">Sporulation</keyword>
<dbReference type="SUPFAM" id="SSF52091">
    <property type="entry name" value="SpoIIaa-like"/>
    <property type="match status" value="1"/>
</dbReference>
<comment type="function">
    <text evidence="1">In the phosphorylated form it could act as an anti-anti-sigma factor that counteracts SpoIIAB and thus releases sigma f from inhibition.</text>
</comment>
<proteinExistence type="inferred from homology"/>
<dbReference type="NCBIfam" id="TIGR00377">
    <property type="entry name" value="ant_ant_sig"/>
    <property type="match status" value="1"/>
</dbReference>
<evidence type="ECO:0000256" key="5">
    <source>
        <dbReference type="ARBA" id="ARBA00022969"/>
    </source>
</evidence>
<evidence type="ECO:0000256" key="3">
    <source>
        <dbReference type="ARBA" id="ARBA00020784"/>
    </source>
</evidence>
<dbReference type="GO" id="GO:0043856">
    <property type="term" value="F:anti-sigma factor antagonist activity"/>
    <property type="evidence" value="ECO:0007669"/>
    <property type="project" value="InterPro"/>
</dbReference>
<organism evidence="8 9">
    <name type="scientific">Formimonas warabiya</name>
    <dbReference type="NCBI Taxonomy" id="1761012"/>
    <lineage>
        <taxon>Bacteria</taxon>
        <taxon>Bacillati</taxon>
        <taxon>Bacillota</taxon>
        <taxon>Clostridia</taxon>
        <taxon>Eubacteriales</taxon>
        <taxon>Peptococcaceae</taxon>
        <taxon>Candidatus Formimonas</taxon>
    </lineage>
</organism>
<comment type="similarity">
    <text evidence="2 6">Belongs to the anti-sigma-factor antagonist family.</text>
</comment>
<feature type="domain" description="STAS" evidence="7">
    <location>
        <begin position="1"/>
        <end position="110"/>
    </location>
</feature>
<dbReference type="InterPro" id="IPR014237">
    <property type="entry name" value="Anti-sigma_F_ant"/>
</dbReference>
<evidence type="ECO:0000256" key="1">
    <source>
        <dbReference type="ARBA" id="ARBA00001976"/>
    </source>
</evidence>
<dbReference type="AlphaFoldDB" id="A0A3G1L0N2"/>
<dbReference type="Gene3D" id="3.30.750.24">
    <property type="entry name" value="STAS domain"/>
    <property type="match status" value="1"/>
</dbReference>
<dbReference type="CDD" id="cd07043">
    <property type="entry name" value="STAS_anti-anti-sigma_factors"/>
    <property type="match status" value="1"/>
</dbReference>
<evidence type="ECO:0000256" key="6">
    <source>
        <dbReference type="RuleBase" id="RU003749"/>
    </source>
</evidence>
<gene>
    <name evidence="8" type="ORF">DCMF_04115</name>
</gene>
<keyword evidence="4" id="KW-0597">Phosphoprotein</keyword>
<evidence type="ECO:0000256" key="2">
    <source>
        <dbReference type="ARBA" id="ARBA00009013"/>
    </source>
</evidence>
<dbReference type="OrthoDB" id="9796601at2"/>
<dbReference type="NCBIfam" id="TIGR02886">
    <property type="entry name" value="spore_II_AA"/>
    <property type="match status" value="1"/>
</dbReference>
<evidence type="ECO:0000313" key="8">
    <source>
        <dbReference type="EMBL" id="ATW28346.1"/>
    </source>
</evidence>
<evidence type="ECO:0000313" key="9">
    <source>
        <dbReference type="Proteomes" id="UP000323521"/>
    </source>
</evidence>
<dbReference type="KEGG" id="fwa:DCMF_04115"/>